<organism evidence="3 5">
    <name type="scientific">Vibrio panuliri</name>
    <dbReference type="NCBI Taxonomy" id="1381081"/>
    <lineage>
        <taxon>Bacteria</taxon>
        <taxon>Pseudomonadati</taxon>
        <taxon>Pseudomonadota</taxon>
        <taxon>Gammaproteobacteria</taxon>
        <taxon>Vibrionales</taxon>
        <taxon>Vibrionaceae</taxon>
        <taxon>Vibrio</taxon>
    </lineage>
</organism>
<evidence type="ECO:0000256" key="1">
    <source>
        <dbReference type="SAM" id="Phobius"/>
    </source>
</evidence>
<dbReference type="AlphaFoldDB" id="A0A1Q9HG02"/>
<keyword evidence="4" id="KW-1185">Reference proteome</keyword>
<gene>
    <name evidence="2" type="ORF">BIY20_14360</name>
    <name evidence="3" type="ORF">BIY22_20760</name>
</gene>
<protein>
    <recommendedName>
        <fullName evidence="6">Lipoprotein</fullName>
    </recommendedName>
</protein>
<proteinExistence type="predicted"/>
<dbReference type="STRING" id="1381081.BIY22_20760"/>
<evidence type="ECO:0008006" key="6">
    <source>
        <dbReference type="Google" id="ProtNLM"/>
    </source>
</evidence>
<keyword evidence="1" id="KW-1133">Transmembrane helix</keyword>
<keyword evidence="1" id="KW-0472">Membrane</keyword>
<dbReference type="PROSITE" id="PS51257">
    <property type="entry name" value="PROKAR_LIPOPROTEIN"/>
    <property type="match status" value="1"/>
</dbReference>
<evidence type="ECO:0000313" key="2">
    <source>
        <dbReference type="EMBL" id="OLQ86888.1"/>
    </source>
</evidence>
<evidence type="ECO:0000313" key="5">
    <source>
        <dbReference type="Proteomes" id="UP000186313"/>
    </source>
</evidence>
<name>A0A1Q9HG02_9VIBR</name>
<evidence type="ECO:0000313" key="4">
    <source>
        <dbReference type="Proteomes" id="UP000186039"/>
    </source>
</evidence>
<evidence type="ECO:0000313" key="3">
    <source>
        <dbReference type="EMBL" id="OLQ88765.1"/>
    </source>
</evidence>
<dbReference type="EMBL" id="MJMH01000204">
    <property type="protein sequence ID" value="OLQ86888.1"/>
    <property type="molecule type" value="Genomic_DNA"/>
</dbReference>
<dbReference type="Proteomes" id="UP000186313">
    <property type="component" value="Unassembled WGS sequence"/>
</dbReference>
<dbReference type="EMBL" id="MJMJ01000020">
    <property type="protein sequence ID" value="OLQ88765.1"/>
    <property type="molecule type" value="Genomic_DNA"/>
</dbReference>
<dbReference type="OrthoDB" id="5866325at2"/>
<reference evidence="4 5" key="1">
    <citation type="submission" date="2016-09" db="EMBL/GenBank/DDBJ databases">
        <title>Genomic Taxonomy of the Vibrionaceae.</title>
        <authorList>
            <person name="Gonzalez-Castillo A."/>
            <person name="Gomez-Gil B."/>
            <person name="Enciso-Ibarra K."/>
        </authorList>
    </citation>
    <scope>NUCLEOTIDE SEQUENCE [LARGE SCALE GENOMIC DNA]</scope>
    <source>
        <strain evidence="2 4">CAIM 1902</strain>
        <strain evidence="3 5">CAIM 703</strain>
    </source>
</reference>
<comment type="caution">
    <text evidence="3">The sequence shown here is derived from an EMBL/GenBank/DDBJ whole genome shotgun (WGS) entry which is preliminary data.</text>
</comment>
<feature type="transmembrane region" description="Helical" evidence="1">
    <location>
        <begin position="12"/>
        <end position="34"/>
    </location>
</feature>
<accession>A0A1Q9HG02</accession>
<dbReference type="Proteomes" id="UP000186039">
    <property type="component" value="Unassembled WGS sequence"/>
</dbReference>
<keyword evidence="1" id="KW-0812">Transmembrane</keyword>
<sequence>MESAVAREKYYLRFIFPLLACFILTTLIGCGSMPKPVRNLGKTDVDFVMDVHAREQKELLMELTRKLYVRNPNQLRKIEDMTIEDRMLQIFGRPGELESKSLVFDELDGKTSIDAILLAFDESYQGDRVFAAMVGLTEMLRRSYNHQQEFFILDSLDEQSLYNSARNIEIFVWRLYHRRDSNGELYLLTNHYNEQQFDVSFDRIFTRMAMVQDMMALIVADKTNRSITKVAHGVVQFVFLPVP</sequence>